<sequence length="194" mass="21991">MRNGGKLSNANLAWGDESIRHKGMLRPTYLICACVVADTAGMRSLLESLKPSGARKLHWRQMTSRDKRKAMAALESLESLSFIIAAEQMSTINDERARRKCLERLLQLLEQHGVDRLVLESRTASQDARDRHLVSYLYTSHVLRSIRLDHVRGDCEPCLWLPDQILGAYGDTKSGEMDFATFLNEKVLDEIICC</sequence>
<accession>A0ABX1SV65</accession>
<evidence type="ECO:0000313" key="1">
    <source>
        <dbReference type="EMBL" id="NMN01716.1"/>
    </source>
</evidence>
<reference evidence="1 2" key="1">
    <citation type="submission" date="2020-02" db="EMBL/GenBank/DDBJ databases">
        <title>Characterization of phylogenetic diversity of novel bifidobacterial species isolated in Czech ZOOs.</title>
        <authorList>
            <person name="Lugli G.A."/>
            <person name="Vera N.B."/>
            <person name="Ventura M."/>
        </authorList>
    </citation>
    <scope>NUCLEOTIDE SEQUENCE [LARGE SCALE GENOMIC DNA]</scope>
    <source>
        <strain evidence="1 2">DSM 109963</strain>
    </source>
</reference>
<keyword evidence="2" id="KW-1185">Reference proteome</keyword>
<organism evidence="1 2">
    <name type="scientific">Bifidobacterium panos</name>
    <dbReference type="NCBI Taxonomy" id="2675321"/>
    <lineage>
        <taxon>Bacteria</taxon>
        <taxon>Bacillati</taxon>
        <taxon>Actinomycetota</taxon>
        <taxon>Actinomycetes</taxon>
        <taxon>Bifidobacteriales</taxon>
        <taxon>Bifidobacteriaceae</taxon>
        <taxon>Bifidobacterium</taxon>
    </lineage>
</organism>
<dbReference type="Proteomes" id="UP000553756">
    <property type="component" value="Unassembled WGS sequence"/>
</dbReference>
<dbReference type="EMBL" id="JAAIIJ010000003">
    <property type="protein sequence ID" value="NMN01716.1"/>
    <property type="molecule type" value="Genomic_DNA"/>
</dbReference>
<comment type="caution">
    <text evidence="1">The sequence shown here is derived from an EMBL/GenBank/DDBJ whole genome shotgun (WGS) entry which is preliminary data.</text>
</comment>
<gene>
    <name evidence="1" type="ORF">G1C94_0337</name>
</gene>
<proteinExistence type="predicted"/>
<protein>
    <recommendedName>
        <fullName evidence="3">DUF3800 domain-containing protein</fullName>
    </recommendedName>
</protein>
<evidence type="ECO:0000313" key="2">
    <source>
        <dbReference type="Proteomes" id="UP000553756"/>
    </source>
</evidence>
<evidence type="ECO:0008006" key="3">
    <source>
        <dbReference type="Google" id="ProtNLM"/>
    </source>
</evidence>
<name>A0ABX1SV65_9BIFI</name>